<dbReference type="EMBL" id="SDHW01000003">
    <property type="protein sequence ID" value="RXK59858.1"/>
    <property type="molecule type" value="Genomic_DNA"/>
</dbReference>
<evidence type="ECO:0000256" key="3">
    <source>
        <dbReference type="ARBA" id="ARBA00022763"/>
    </source>
</evidence>
<evidence type="ECO:0000256" key="7">
    <source>
        <dbReference type="HAMAP-Rule" id="MF_00201"/>
    </source>
</evidence>
<dbReference type="InterPro" id="IPR012340">
    <property type="entry name" value="NA-bd_OB-fold"/>
</dbReference>
<dbReference type="PANTHER" id="PTHR33991">
    <property type="entry name" value="DNA REPAIR PROTEIN RECO"/>
    <property type="match status" value="1"/>
</dbReference>
<dbReference type="InterPro" id="IPR003717">
    <property type="entry name" value="RecO"/>
</dbReference>
<evidence type="ECO:0000256" key="4">
    <source>
        <dbReference type="ARBA" id="ARBA00023172"/>
    </source>
</evidence>
<comment type="caution">
    <text evidence="9">The sequence shown here is derived from an EMBL/GenBank/DDBJ whole genome shotgun (WGS) entry which is preliminary data.</text>
</comment>
<keyword evidence="4 7" id="KW-0233">DNA recombination</keyword>
<dbReference type="RefSeq" id="WP_129131232.1">
    <property type="nucleotide sequence ID" value="NZ_SDHW01000003.1"/>
</dbReference>
<dbReference type="Pfam" id="PF02565">
    <property type="entry name" value="RecO_C"/>
    <property type="match status" value="1"/>
</dbReference>
<feature type="domain" description="DNA replication/recombination mediator RecO N-terminal" evidence="8">
    <location>
        <begin position="5"/>
        <end position="81"/>
    </location>
</feature>
<dbReference type="SUPFAM" id="SSF50249">
    <property type="entry name" value="Nucleic acid-binding proteins"/>
    <property type="match status" value="1"/>
</dbReference>
<dbReference type="Gene3D" id="1.20.1440.120">
    <property type="entry name" value="Recombination protein O, C-terminal domain"/>
    <property type="match status" value="1"/>
</dbReference>
<dbReference type="GO" id="GO:0006310">
    <property type="term" value="P:DNA recombination"/>
    <property type="evidence" value="ECO:0007669"/>
    <property type="project" value="UniProtKB-UniRule"/>
</dbReference>
<proteinExistence type="inferred from homology"/>
<evidence type="ECO:0000259" key="8">
    <source>
        <dbReference type="Pfam" id="PF11967"/>
    </source>
</evidence>
<dbReference type="SUPFAM" id="SSF57863">
    <property type="entry name" value="ArfGap/RecO-like zinc finger"/>
    <property type="match status" value="1"/>
</dbReference>
<dbReference type="Proteomes" id="UP000290204">
    <property type="component" value="Unassembled WGS sequence"/>
</dbReference>
<comment type="similarity">
    <text evidence="1 7">Belongs to the RecO family.</text>
</comment>
<dbReference type="InterPro" id="IPR042242">
    <property type="entry name" value="RecO_C"/>
</dbReference>
<dbReference type="Gene3D" id="2.40.50.140">
    <property type="entry name" value="Nucleic acid-binding proteins"/>
    <property type="match status" value="1"/>
</dbReference>
<dbReference type="NCBIfam" id="TIGR00613">
    <property type="entry name" value="reco"/>
    <property type="match status" value="1"/>
</dbReference>
<sequence length="249" mass="28674">MSNVLHTTKAVVLRTVKYGETSLIVAAYTELYGLQSYIVQGVRASSKKGGAKANYFQPGSILELVVYHHDLKNLQRIKEFRWSFLYTELFADVIKNSVMLYMMELLQKCVKQPENNPDLFYFVEEALMELDTASDTVTANFPLYFSLHLTNFFGFQMNTDDAGTHTVFDLQEGSFVDTHPQHVYYIEGQAAQLMSEVLKAMQPHELAEVPMNYLQRRQLLEAIETFYMLHMPEFSKLKTLQVLQEVLSP</sequence>
<dbReference type="GO" id="GO:0043590">
    <property type="term" value="C:bacterial nucleoid"/>
    <property type="evidence" value="ECO:0007669"/>
    <property type="project" value="TreeGrafter"/>
</dbReference>
<evidence type="ECO:0000256" key="2">
    <source>
        <dbReference type="ARBA" id="ARBA00021310"/>
    </source>
</evidence>
<organism evidence="9 10">
    <name type="scientific">Lacibacter luteus</name>
    <dbReference type="NCBI Taxonomy" id="2508719"/>
    <lineage>
        <taxon>Bacteria</taxon>
        <taxon>Pseudomonadati</taxon>
        <taxon>Bacteroidota</taxon>
        <taxon>Chitinophagia</taxon>
        <taxon>Chitinophagales</taxon>
        <taxon>Chitinophagaceae</taxon>
        <taxon>Lacibacter</taxon>
    </lineage>
</organism>
<dbReference type="PANTHER" id="PTHR33991:SF1">
    <property type="entry name" value="DNA REPAIR PROTEIN RECO"/>
    <property type="match status" value="1"/>
</dbReference>
<dbReference type="HAMAP" id="MF_00201">
    <property type="entry name" value="RecO"/>
    <property type="match status" value="1"/>
</dbReference>
<dbReference type="Pfam" id="PF11967">
    <property type="entry name" value="RecO_N"/>
    <property type="match status" value="1"/>
</dbReference>
<keyword evidence="3 7" id="KW-0227">DNA damage</keyword>
<dbReference type="GO" id="GO:0006302">
    <property type="term" value="P:double-strand break repair"/>
    <property type="evidence" value="ECO:0007669"/>
    <property type="project" value="TreeGrafter"/>
</dbReference>
<name>A0A4Q1CHP0_9BACT</name>
<evidence type="ECO:0000256" key="5">
    <source>
        <dbReference type="ARBA" id="ARBA00023204"/>
    </source>
</evidence>
<evidence type="ECO:0000313" key="9">
    <source>
        <dbReference type="EMBL" id="RXK59858.1"/>
    </source>
</evidence>
<keyword evidence="10" id="KW-1185">Reference proteome</keyword>
<protein>
    <recommendedName>
        <fullName evidence="2 7">DNA repair protein RecO</fullName>
    </recommendedName>
    <alternativeName>
        <fullName evidence="6 7">Recombination protein O</fullName>
    </alternativeName>
</protein>
<reference evidence="9 10" key="1">
    <citation type="submission" date="2019-01" db="EMBL/GenBank/DDBJ databases">
        <title>Lacibacter sp. strain TTM-7.</title>
        <authorList>
            <person name="Chen W.-M."/>
        </authorList>
    </citation>
    <scope>NUCLEOTIDE SEQUENCE [LARGE SCALE GENOMIC DNA]</scope>
    <source>
        <strain evidence="9 10">TTM-7</strain>
    </source>
</reference>
<comment type="function">
    <text evidence="7">Involved in DNA repair and RecF pathway recombination.</text>
</comment>
<dbReference type="OrthoDB" id="9789152at2"/>
<gene>
    <name evidence="7 9" type="primary">recO</name>
    <name evidence="9" type="ORF">ESA94_12450</name>
</gene>
<evidence type="ECO:0000256" key="6">
    <source>
        <dbReference type="ARBA" id="ARBA00033409"/>
    </source>
</evidence>
<accession>A0A4Q1CHP0</accession>
<evidence type="ECO:0000256" key="1">
    <source>
        <dbReference type="ARBA" id="ARBA00007452"/>
    </source>
</evidence>
<keyword evidence="5 7" id="KW-0234">DNA repair</keyword>
<dbReference type="AlphaFoldDB" id="A0A4Q1CHP0"/>
<evidence type="ECO:0000313" key="10">
    <source>
        <dbReference type="Proteomes" id="UP000290204"/>
    </source>
</evidence>
<dbReference type="InterPro" id="IPR022572">
    <property type="entry name" value="DNA_rep/recomb_RecO_N"/>
</dbReference>
<dbReference type="InterPro" id="IPR037278">
    <property type="entry name" value="ARFGAP/RecO"/>
</dbReference>